<dbReference type="InterPro" id="IPR019931">
    <property type="entry name" value="LPXTG_anchor"/>
</dbReference>
<dbReference type="Gene3D" id="3.10.20.890">
    <property type="match status" value="18"/>
</dbReference>
<feature type="compositionally biased region" description="Polar residues" evidence="5">
    <location>
        <begin position="1552"/>
        <end position="1562"/>
    </location>
</feature>
<feature type="compositionally biased region" description="Polar residues" evidence="5">
    <location>
        <begin position="2378"/>
        <end position="2392"/>
    </location>
</feature>
<feature type="compositionally biased region" description="Polar residues" evidence="5">
    <location>
        <begin position="2460"/>
        <end position="2472"/>
    </location>
</feature>
<dbReference type="Pfam" id="PF20585">
    <property type="entry name" value="Pectate_lyase_5"/>
    <property type="match status" value="1"/>
</dbReference>
<reference evidence="7 8" key="1">
    <citation type="journal article" date="2019" name="Nat. Med.">
        <title>Preventing dysbiosis of the neonatal mouse intestinal microbiome protects against late-onset sepsis.</title>
        <authorList>
            <person name="Singer J.R."/>
            <person name="Blosser E.G."/>
            <person name="Zindl C.L."/>
            <person name="Silberger D.J."/>
            <person name="Conlan S."/>
            <person name="Laufer V.A."/>
            <person name="DiToro D."/>
            <person name="Deming C."/>
            <person name="Kumar R."/>
            <person name="Morrow C.D."/>
            <person name="Segre J.A."/>
            <person name="Gray M.J."/>
            <person name="Randolph D.A."/>
            <person name="Weaver C.T."/>
        </authorList>
    </citation>
    <scope>NUCLEOTIDE SEQUENCE [LARGE SCALE GENOMIC DNA]</scope>
    <source>
        <strain evidence="7 8">V10</strain>
    </source>
</reference>
<feature type="region of interest" description="Disordered" evidence="5">
    <location>
        <begin position="2435"/>
        <end position="2478"/>
    </location>
</feature>
<dbReference type="Pfam" id="PF04650">
    <property type="entry name" value="YSIRK_signal"/>
    <property type="match status" value="1"/>
</dbReference>
<feature type="region of interest" description="Disordered" evidence="5">
    <location>
        <begin position="2193"/>
        <end position="2242"/>
    </location>
</feature>
<feature type="region of interest" description="Disordered" evidence="5">
    <location>
        <begin position="1147"/>
        <end position="1180"/>
    </location>
</feature>
<feature type="region of interest" description="Disordered" evidence="5">
    <location>
        <begin position="1229"/>
        <end position="1261"/>
    </location>
</feature>
<feature type="compositionally biased region" description="Basic and acidic residues" evidence="5">
    <location>
        <begin position="1826"/>
        <end position="1841"/>
    </location>
</feature>
<evidence type="ECO:0000256" key="5">
    <source>
        <dbReference type="SAM" id="MobiDB-lite"/>
    </source>
</evidence>
<feature type="region of interest" description="Disordered" evidence="5">
    <location>
        <begin position="1788"/>
        <end position="1850"/>
    </location>
</feature>
<feature type="compositionally biased region" description="Polar residues" evidence="5">
    <location>
        <begin position="1392"/>
        <end position="1402"/>
    </location>
</feature>
<keyword evidence="2" id="KW-0964">Secreted</keyword>
<feature type="region of interest" description="Disordered" evidence="5">
    <location>
        <begin position="1866"/>
        <end position="1903"/>
    </location>
</feature>
<feature type="domain" description="Gram-positive cocci surface proteins LPxTG" evidence="6">
    <location>
        <begin position="2611"/>
        <end position="2649"/>
    </location>
</feature>
<feature type="region of interest" description="Disordered" evidence="5">
    <location>
        <begin position="2595"/>
        <end position="2614"/>
    </location>
</feature>
<feature type="compositionally biased region" description="Polar residues" evidence="5">
    <location>
        <begin position="110"/>
        <end position="123"/>
    </location>
</feature>
<evidence type="ECO:0000256" key="2">
    <source>
        <dbReference type="ARBA" id="ARBA00022525"/>
    </source>
</evidence>
<feature type="compositionally biased region" description="Polar residues" evidence="5">
    <location>
        <begin position="2441"/>
        <end position="2452"/>
    </location>
</feature>
<organism evidence="7 8">
    <name type="scientific">Ligilactobacillus murinus</name>
    <dbReference type="NCBI Taxonomy" id="1622"/>
    <lineage>
        <taxon>Bacteria</taxon>
        <taxon>Bacillati</taxon>
        <taxon>Bacillota</taxon>
        <taxon>Bacilli</taxon>
        <taxon>Lactobacillales</taxon>
        <taxon>Lactobacillaceae</taxon>
        <taxon>Ligilactobacillus</taxon>
    </lineage>
</organism>
<feature type="compositionally biased region" description="Polar residues" evidence="5">
    <location>
        <begin position="1310"/>
        <end position="1320"/>
    </location>
</feature>
<feature type="compositionally biased region" description="Polar residues" evidence="5">
    <location>
        <begin position="1954"/>
        <end position="1964"/>
    </location>
</feature>
<feature type="region of interest" description="Disordered" evidence="5">
    <location>
        <begin position="1945"/>
        <end position="1977"/>
    </location>
</feature>
<feature type="compositionally biased region" description="Polar residues" evidence="5">
    <location>
        <begin position="2359"/>
        <end position="2370"/>
    </location>
</feature>
<feature type="compositionally biased region" description="Polar residues" evidence="5">
    <location>
        <begin position="2036"/>
        <end position="2046"/>
    </location>
</feature>
<accession>A0AAE6WFV8</accession>
<feature type="region of interest" description="Disordered" evidence="5">
    <location>
        <begin position="2354"/>
        <end position="2407"/>
    </location>
</feature>
<dbReference type="Pfam" id="PF00746">
    <property type="entry name" value="Gram_pos_anchor"/>
    <property type="match status" value="1"/>
</dbReference>
<feature type="region of interest" description="Disordered" evidence="5">
    <location>
        <begin position="2027"/>
        <end position="2091"/>
    </location>
</feature>
<dbReference type="Pfam" id="PF18957">
    <property type="entry name" value="RibLong"/>
    <property type="match status" value="1"/>
</dbReference>
<evidence type="ECO:0000259" key="6">
    <source>
        <dbReference type="PROSITE" id="PS50847"/>
    </source>
</evidence>
<keyword evidence="1" id="KW-0134">Cell wall</keyword>
<feature type="region of interest" description="Disordered" evidence="5">
    <location>
        <begin position="2282"/>
        <end position="2308"/>
    </location>
</feature>
<dbReference type="EMBL" id="CP040852">
    <property type="protein sequence ID" value="QIA89040.1"/>
    <property type="molecule type" value="Genomic_DNA"/>
</dbReference>
<feature type="compositionally biased region" description="Polar residues" evidence="5">
    <location>
        <begin position="2523"/>
        <end position="2540"/>
    </location>
</feature>
<sequence>MGGVSIKVGKNMLSKNNTDLYSAKLAPKHQKFAIKKFTVGVASVLIGTTFAFYTAPNVLADLSDAQSDPVTTKDQTNASASKEQASRKDATSSVDKTPAEQAPVVKQPTEPEQTSQTPSQDASHVTDMAQLKTALNDRNVAEIVLDKDVTNDTDKYVNVDQAKVARKVTVWGSKVADKTTTLNLGDQSLYFYNKTEDDEHKWGLTFKNLNVMTNDPHGYGVVSFQNNGKNANVTFDNVKAGGNGVLAYAPNATVNLHDVSVTPSYAESSPTANLTADKVDLSGNVDLNAEVNNSYTAKNVEAGGQVTVKSGANVVLTATNSISNRLQNLTAGSLNVEKGAKLTVRSKTTASNIKVPSSVSWSGLVDNSSAVYVTKGNAKVDGELKVEPFTKDKKSTSVVGAVVLGASGNEENNLVVGSTGKLIVDATQSPNTRGVYFTHNNHDFGLQTGGQAIFKMGHGVSNAIFNPDNLILNEGSKLVVETYQDNNGVTNVGFDDTGAGAHSGVITLNLNSSDHSNNSYVTVGNIHGNLTVKQDALLKVVRKVDETSQQAATPVLSFGGTGINNGTSMLNVDHGSVVLEDALQKDSLAHSNLNYYSYLGINNNEHSPIYPLGMVSMWGTSSTDRVNLVAPKLFKMVRTGEQKGMLFRLEAEDNKIMLTTDEGKSVPVKYGTLGNVKYNNGLVSQAKDYQWDLTYLKSVNWLGDFSMNYLNKNQTGTPFGLSPTASVSFKQETPQAAKDDFNNYFNWWSSTNLELGTDLNGFHPFYRPLVVLQNEVQSEKVSYPEHENPGDVTYKVGATDGDWVKVDATGTLSVTPNATTSVGMHNVPVEVSFASGQKVVVYAPVTVLDSNSKAVFNGENVLLGEGRPVFTHKASNKALVPAPMQALNKLVVYTKDLKTGKYLPNAVYVPDKAGEFTDEATGKALVGVKVTWKQVPSPLVAQDSSNTGTESLPAVVNVANDLVDFPKGGRFPDLGELPVMMTMYGASAKNDAQATSGLEKTLPNASDVVQTEELTPAHHAEVASVAWKTKPELTRPDRQAKGVVSVDFVDGTTLNVPVLVNVVPNMAESNTPQGQELTTPLNQVPEAQRGISNTSELPTDTKYSWKAPLDVTIPGTRQATVVVTYPDGSQDEVPVKVVVKAPEKVPTDAEKYTPQSQEVTTAQGKAPEAQAGVSNKGDLPTDTKYSWKAPLDVETPGQHQGTVVVTYPDGSQDEVPVKVVVKAPADAEKYTPQGQEVETAQGKAPEAQAGVSNKADLPTDTKYSWKAPLDVETPGEHEGTVVVTYPDGSQDEVPVKVVVKAPTDAEKYTPQGQEVETAQGKTPEAQAGVSNKADLPTATKYSWKAPLDVTTPGKHEGTVVVTYPDGSQDEVPVKVVVKAPEKVPTDAEKYTPQGQEVETAQGKTPEAQAGVSNKADLPTATKYSWKAPLDVETPGEHEGTVVVTYPDGSQDEVPVKVVVKAPTDAEKYTPQGQEVETAQGKTPEAQAGVSNKADLPTATKYSWKAPLDVTTPGKHEGTVVVTYPDGSQDEVPVKVVVKAPEKVPTDAEKYTPQGQEVETAQGKTPEAQAGVSNKADLPTATKYSWKAPLDVETPGEHEGTVVVTYPDGSQDEVPVKVMVKAPEKVPTDAEKYTLQGQEVGTAQGKTPEAQAGVSNKSDLPAGTKYSWKAPLDVETPGENEGTVVVTYPDGSQDEVPVKVMVKAPEKVPTDAEKYTPQGQEVETAQGKTPEAQAGVSNKSDLPADTKYSWKAPLDVETPGEHTGTVVVTYPDGSQDEVPVKVVVKAPTDAEKYTPQGQEVGTAQGKTPEAQAGVSNKVDLPAGTKYSWKDPLDVETPGEHEGTVVVTYPDGSQDEVPVKVMVKAPTDAEKYTPQGQEVETAQGKTPEAQAGVSNKGDLPTDTKYSWKAPLDVETPGEHEGTVVVTYPDGSQDEVPVKVMVKAPEKVPTDAEKYTPQGQEVETAQGKTPEAQAGVSNKVDLPAGTKYSWKAPLDVETPGENEGTVVVTYPDGSQDEVPVKVMVKAPEKVPTDAEKYTPQGQEVETAQGKQPEAQAGVSNKVDLPADTKYSWKAPLDVETPGEREGTVVVTYPDGSQDEVPVKVVVKAPEKSLTDAKKYTPQSQEVTTAQGKTPEAQAGVSNKGDLPTGTKYSWKAPLDVTTPGPHVGTVVVTYPDGSQDEVPVKVVVKVPEKSLTDAEKYTPQSQEVTTAQGKTPEAESVVTNKSDLPTGTKYSWKAPLDVETPGEHEGTVVVTYPDGSQEEVPVKVVVKAPTDAEKYTLQGQEVETAQGKQPEAQAGVSNKGDLPTDTKYSWKAPLDVATPETHAGTVVVTYPDGSQDEVPVKVVVKAPEKALTDADKYTPQSQEVTTEQGKTPKAESVVTNKSDLPTDTKYSWKTPLDVTTPGEHEGTVVVTYPDGSQDEVPVKVMVKAPEKTVTDAEKYTPQSQEVTTAQGKTPEAESVVTNKSDLPTGTKYSWKAPLDVTTPGSHAGTVVVTYPDGSQDEVPVKVVVKAPTDAEKYKPQGQKVTTAQGKQPEAQTGVSNKADLPADTKYSWKTPLDVTTPGEHGGTVVVTYPDGSQDEVPVKVVVDGAGTTADKRKEQTQTKGTNKNALPQTGEKDTVVQAWFGVLISLLAGMLGAKTLNKKHFQDK</sequence>
<feature type="compositionally biased region" description="Polar residues" evidence="5">
    <location>
        <begin position="1872"/>
        <end position="1882"/>
    </location>
</feature>
<keyword evidence="4" id="KW-0572">Peptidoglycan-anchor</keyword>
<feature type="compositionally biased region" description="Polar residues" evidence="5">
    <location>
        <begin position="2117"/>
        <end position="2128"/>
    </location>
</feature>
<keyword evidence="3" id="KW-0732">Signal</keyword>
<dbReference type="PROSITE" id="PS50847">
    <property type="entry name" value="GRAM_POS_ANCHORING"/>
    <property type="match status" value="1"/>
</dbReference>
<evidence type="ECO:0000256" key="4">
    <source>
        <dbReference type="ARBA" id="ARBA00023088"/>
    </source>
</evidence>
<gene>
    <name evidence="7" type="ORF">FEE40_01890</name>
</gene>
<evidence type="ECO:0000313" key="7">
    <source>
        <dbReference type="EMBL" id="QIA89040.1"/>
    </source>
</evidence>
<feature type="region of interest" description="Disordered" evidence="5">
    <location>
        <begin position="1307"/>
        <end position="1332"/>
    </location>
</feature>
<feature type="compositionally biased region" description="Polar residues" evidence="5">
    <location>
        <begin position="1794"/>
        <end position="1804"/>
    </location>
</feature>
<name>A0AAE6WFV8_9LACO</name>
<feature type="region of interest" description="Disordered" evidence="5">
    <location>
        <begin position="1467"/>
        <end position="1492"/>
    </location>
</feature>
<protein>
    <submittedName>
        <fullName evidence="7">YSIRK-type signal peptide-containing protein</fullName>
    </submittedName>
</protein>
<feature type="region of interest" description="Disordered" evidence="5">
    <location>
        <begin position="1544"/>
        <end position="1574"/>
    </location>
</feature>
<dbReference type="Proteomes" id="UP000463931">
    <property type="component" value="Chromosome"/>
</dbReference>
<dbReference type="InterPro" id="IPR012706">
    <property type="entry name" value="Rib_alpha_Esp_rpt"/>
</dbReference>
<dbReference type="NCBIfam" id="TIGR01167">
    <property type="entry name" value="LPXTG_anchor"/>
    <property type="match status" value="1"/>
</dbReference>
<dbReference type="InterPro" id="IPR059115">
    <property type="entry name" value="Rib"/>
</dbReference>
<evidence type="ECO:0000256" key="1">
    <source>
        <dbReference type="ARBA" id="ARBA00022512"/>
    </source>
</evidence>
<dbReference type="NCBIfam" id="TIGR02331">
    <property type="entry name" value="rib_alpha"/>
    <property type="match status" value="19"/>
</dbReference>
<feature type="compositionally biased region" description="Polar residues" evidence="5">
    <location>
        <begin position="1716"/>
        <end position="1726"/>
    </location>
</feature>
<feature type="compositionally biased region" description="Polar residues" evidence="5">
    <location>
        <begin position="1153"/>
        <end position="1163"/>
    </location>
</feature>
<proteinExistence type="predicted"/>
<dbReference type="InterPro" id="IPR044055">
    <property type="entry name" value="RibLong"/>
</dbReference>
<dbReference type="Pfam" id="PF08428">
    <property type="entry name" value="Rib"/>
    <property type="match status" value="20"/>
</dbReference>
<evidence type="ECO:0000256" key="3">
    <source>
        <dbReference type="ARBA" id="ARBA00022729"/>
    </source>
</evidence>
<feature type="region of interest" description="Disordered" evidence="5">
    <location>
        <begin position="1708"/>
        <end position="1743"/>
    </location>
</feature>
<feature type="region of interest" description="Disordered" evidence="5">
    <location>
        <begin position="1384"/>
        <end position="1414"/>
    </location>
</feature>
<feature type="region of interest" description="Disordered" evidence="5">
    <location>
        <begin position="2518"/>
        <end position="2547"/>
    </location>
</feature>
<evidence type="ECO:0000313" key="8">
    <source>
        <dbReference type="Proteomes" id="UP000463931"/>
    </source>
</evidence>
<feature type="region of interest" description="Disordered" evidence="5">
    <location>
        <begin position="2110"/>
        <end position="2145"/>
    </location>
</feature>
<feature type="compositionally biased region" description="Polar residues" evidence="5">
    <location>
        <begin position="2199"/>
        <end position="2210"/>
    </location>
</feature>
<feature type="compositionally biased region" description="Polar residues" evidence="5">
    <location>
        <begin position="66"/>
        <end position="83"/>
    </location>
</feature>
<dbReference type="InterPro" id="IPR046776">
    <property type="entry name" value="Pectate_lyase_5"/>
</dbReference>
<feature type="region of interest" description="Disordered" evidence="5">
    <location>
        <begin position="66"/>
        <end position="125"/>
    </location>
</feature>
<feature type="compositionally biased region" description="Polar residues" evidence="5">
    <location>
        <begin position="2602"/>
        <end position="2612"/>
    </location>
</feature>
<feature type="compositionally biased region" description="Polar residues" evidence="5">
    <location>
        <begin position="1470"/>
        <end position="1480"/>
    </location>
</feature>
<dbReference type="NCBIfam" id="TIGR01168">
    <property type="entry name" value="YSIRK_signal"/>
    <property type="match status" value="1"/>
</dbReference>
<feature type="compositionally biased region" description="Polar residues" evidence="5">
    <location>
        <begin position="2218"/>
        <end position="2230"/>
    </location>
</feature>
<dbReference type="InterPro" id="IPR005877">
    <property type="entry name" value="YSIRK_signal_dom"/>
</dbReference>